<dbReference type="EMBL" id="JBJKFK010006612">
    <property type="protein sequence ID" value="KAL3307741.1"/>
    <property type="molecule type" value="Genomic_DNA"/>
</dbReference>
<dbReference type="Proteomes" id="UP001626550">
    <property type="component" value="Unassembled WGS sequence"/>
</dbReference>
<evidence type="ECO:0000313" key="6">
    <source>
        <dbReference type="Proteomes" id="UP001626550"/>
    </source>
</evidence>
<sequence length="490" mass="55032">MEIFKKYLAANEESADSNAVETIEKLIERLNTSARSEDRRDGMRAIKALSKDYRLEVGTNAIFICAEIIEKDGDDIELASFAVETLYNIMCDSNNERIEPQRLVNIPTDLGSQFTEMFAKDPKNIKHLFNLLDSYDLHLRRSVIRLIALMLSNKPKEMQHYILECPNALQKAIDVLSDAREVVRNEAILAITQLTQNNTTIKNIVAFNNAFSLIIDILISEGGSDGTVIVQDCLKLLKSLLFRHSANQSLFKEGGFIKRFGKFFDFSQTDFEGGWSPQKVLNVCNMLKVLRCLVCPTNKQQMRTICQKEIHDCGLLNKMCCLLLTNGLPTEVLIEVIYTAGEMVRGYTLSQQYLAAFPAPMTPPQPAVNILLMTMFGETQPFSVRIAALYCFQCLLYKNSKGQENIISALRPKPNAHLMESRPGQLIFSGLWSNDPSSSWFATVALSHAINGNVNLKEELLRVQLASSLDSQHTVSLLSQCFNLLGQVVQ</sequence>
<dbReference type="SUPFAM" id="SSF48371">
    <property type="entry name" value="ARM repeat"/>
    <property type="match status" value="1"/>
</dbReference>
<dbReference type="Pfam" id="PF18770">
    <property type="entry name" value="Arm_vescicular"/>
    <property type="match status" value="1"/>
</dbReference>
<accession>A0ABD2PJT9</accession>
<dbReference type="InterPro" id="IPR041209">
    <property type="entry name" value="P115_Arm_rpt"/>
</dbReference>
<organism evidence="5 6">
    <name type="scientific">Cichlidogyrus casuarinus</name>
    <dbReference type="NCBI Taxonomy" id="1844966"/>
    <lineage>
        <taxon>Eukaryota</taxon>
        <taxon>Metazoa</taxon>
        <taxon>Spiralia</taxon>
        <taxon>Lophotrochozoa</taxon>
        <taxon>Platyhelminthes</taxon>
        <taxon>Monogenea</taxon>
        <taxon>Monopisthocotylea</taxon>
        <taxon>Dactylogyridea</taxon>
        <taxon>Ancyrocephalidae</taxon>
        <taxon>Cichlidogyrus</taxon>
    </lineage>
</organism>
<dbReference type="PANTHER" id="PTHR10013:SF0">
    <property type="entry name" value="GENERAL VESICULAR TRANSPORT FACTOR P115"/>
    <property type="match status" value="1"/>
</dbReference>
<evidence type="ECO:0000259" key="4">
    <source>
        <dbReference type="Pfam" id="PF04869"/>
    </source>
</evidence>
<comment type="caution">
    <text evidence="5">The sequence shown here is derived from an EMBL/GenBank/DDBJ whole genome shotgun (WGS) entry which is preliminary data.</text>
</comment>
<protein>
    <submittedName>
        <fullName evidence="5">Vesicle-mediated ER to Golgi transport protein</fullName>
    </submittedName>
</protein>
<dbReference type="InterPro" id="IPR006953">
    <property type="entry name" value="Vesicle_Uso1_P115_head"/>
</dbReference>
<dbReference type="Pfam" id="PF04869">
    <property type="entry name" value="Uso1_p115_head"/>
    <property type="match status" value="1"/>
</dbReference>
<dbReference type="AlphaFoldDB" id="A0ABD2PJT9"/>
<keyword evidence="2" id="KW-0333">Golgi apparatus</keyword>
<proteinExistence type="predicted"/>
<keyword evidence="6" id="KW-1185">Reference proteome</keyword>
<dbReference type="PANTHER" id="PTHR10013">
    <property type="entry name" value="GENERAL VESICULAR TRANSPORT FACTOR P115"/>
    <property type="match status" value="1"/>
</dbReference>
<feature type="domain" description="Vesicle tethering protein Uso1/P115-like head" evidence="4">
    <location>
        <begin position="366"/>
        <end position="487"/>
    </location>
</feature>
<gene>
    <name evidence="5" type="primary">USO1_2</name>
    <name evidence="5" type="ORF">Ciccas_013740</name>
</gene>
<name>A0ABD2PJT9_9PLAT</name>
<evidence type="ECO:0000256" key="3">
    <source>
        <dbReference type="ARBA" id="ARBA00023054"/>
    </source>
</evidence>
<dbReference type="Gene3D" id="1.25.10.10">
    <property type="entry name" value="Leucine-rich Repeat Variant"/>
    <property type="match status" value="1"/>
</dbReference>
<comment type="subcellular location">
    <subcellularLocation>
        <location evidence="1">Golgi apparatus</location>
    </subcellularLocation>
</comment>
<dbReference type="InterPro" id="IPR011989">
    <property type="entry name" value="ARM-like"/>
</dbReference>
<evidence type="ECO:0000256" key="2">
    <source>
        <dbReference type="ARBA" id="ARBA00023034"/>
    </source>
</evidence>
<dbReference type="InterPro" id="IPR016024">
    <property type="entry name" value="ARM-type_fold"/>
</dbReference>
<evidence type="ECO:0000313" key="5">
    <source>
        <dbReference type="EMBL" id="KAL3307741.1"/>
    </source>
</evidence>
<keyword evidence="3" id="KW-0175">Coiled coil</keyword>
<evidence type="ECO:0000256" key="1">
    <source>
        <dbReference type="ARBA" id="ARBA00004555"/>
    </source>
</evidence>
<reference evidence="5 6" key="1">
    <citation type="submission" date="2024-11" db="EMBL/GenBank/DDBJ databases">
        <title>Adaptive evolution of stress response genes in parasites aligns with host niche diversity.</title>
        <authorList>
            <person name="Hahn C."/>
            <person name="Resl P."/>
        </authorList>
    </citation>
    <scope>NUCLEOTIDE SEQUENCE [LARGE SCALE GENOMIC DNA]</scope>
    <source>
        <strain evidence="5">EGGRZ-B1_66</strain>
        <tissue evidence="5">Body</tissue>
    </source>
</reference>
<dbReference type="GO" id="GO:0005794">
    <property type="term" value="C:Golgi apparatus"/>
    <property type="evidence" value="ECO:0007669"/>
    <property type="project" value="UniProtKB-SubCell"/>
</dbReference>
<dbReference type="InterPro" id="IPR024095">
    <property type="entry name" value="Vesicle_P115"/>
</dbReference>